<dbReference type="AlphaFoldDB" id="A0AA88T2I0"/>
<gene>
    <name evidence="6" type="ORF">Q5P01_001119</name>
</gene>
<feature type="signal peptide" evidence="4">
    <location>
        <begin position="1"/>
        <end position="17"/>
    </location>
</feature>
<dbReference type="GO" id="GO:0005886">
    <property type="term" value="C:plasma membrane"/>
    <property type="evidence" value="ECO:0007669"/>
    <property type="project" value="TreeGrafter"/>
</dbReference>
<evidence type="ECO:0000256" key="3">
    <source>
        <dbReference type="ARBA" id="ARBA00023136"/>
    </source>
</evidence>
<keyword evidence="3" id="KW-0472">Membrane</keyword>
<accession>A0AA88T2I0</accession>
<evidence type="ECO:0000313" key="6">
    <source>
        <dbReference type="EMBL" id="KAK2861586.1"/>
    </source>
</evidence>
<name>A0AA88T2I0_CHASR</name>
<dbReference type="InterPro" id="IPR013106">
    <property type="entry name" value="Ig_V-set"/>
</dbReference>
<dbReference type="InterPro" id="IPR050671">
    <property type="entry name" value="CD300_family_receptors"/>
</dbReference>
<dbReference type="PANTHER" id="PTHR11860">
    <property type="entry name" value="POLYMERIC-IMMUNOGLOBULIN RECEPTOR"/>
    <property type="match status" value="1"/>
</dbReference>
<dbReference type="GO" id="GO:0004888">
    <property type="term" value="F:transmembrane signaling receptor activity"/>
    <property type="evidence" value="ECO:0007669"/>
    <property type="project" value="TreeGrafter"/>
</dbReference>
<proteinExistence type="predicted"/>
<organism evidence="6 7">
    <name type="scientific">Channa striata</name>
    <name type="common">Snakehead murrel</name>
    <name type="synonym">Ophicephalus striatus</name>
    <dbReference type="NCBI Taxonomy" id="64152"/>
    <lineage>
        <taxon>Eukaryota</taxon>
        <taxon>Metazoa</taxon>
        <taxon>Chordata</taxon>
        <taxon>Craniata</taxon>
        <taxon>Vertebrata</taxon>
        <taxon>Euteleostomi</taxon>
        <taxon>Actinopterygii</taxon>
        <taxon>Neopterygii</taxon>
        <taxon>Teleostei</taxon>
        <taxon>Neoteleostei</taxon>
        <taxon>Acanthomorphata</taxon>
        <taxon>Anabantaria</taxon>
        <taxon>Anabantiformes</taxon>
        <taxon>Channoidei</taxon>
        <taxon>Channidae</taxon>
        <taxon>Channa</taxon>
    </lineage>
</organism>
<keyword evidence="7" id="KW-1185">Reference proteome</keyword>
<dbReference type="SMART" id="SM00409">
    <property type="entry name" value="IG"/>
    <property type="match status" value="2"/>
</dbReference>
<dbReference type="EMBL" id="JAUPFM010000001">
    <property type="protein sequence ID" value="KAK2861586.1"/>
    <property type="molecule type" value="Genomic_DNA"/>
</dbReference>
<dbReference type="InterPro" id="IPR013783">
    <property type="entry name" value="Ig-like_fold"/>
</dbReference>
<dbReference type="SUPFAM" id="SSF48726">
    <property type="entry name" value="Immunoglobulin"/>
    <property type="match status" value="2"/>
</dbReference>
<evidence type="ECO:0000256" key="4">
    <source>
        <dbReference type="SAM" id="SignalP"/>
    </source>
</evidence>
<dbReference type="Proteomes" id="UP001187415">
    <property type="component" value="Unassembled WGS sequence"/>
</dbReference>
<evidence type="ECO:0000256" key="1">
    <source>
        <dbReference type="ARBA" id="ARBA00004370"/>
    </source>
</evidence>
<evidence type="ECO:0000256" key="2">
    <source>
        <dbReference type="ARBA" id="ARBA00022692"/>
    </source>
</evidence>
<dbReference type="InterPro" id="IPR003599">
    <property type="entry name" value="Ig_sub"/>
</dbReference>
<comment type="subcellular location">
    <subcellularLocation>
        <location evidence="1">Membrane</location>
    </subcellularLocation>
</comment>
<evidence type="ECO:0000313" key="7">
    <source>
        <dbReference type="Proteomes" id="UP001187415"/>
    </source>
</evidence>
<keyword evidence="2" id="KW-0812">Transmembrane</keyword>
<feature type="chain" id="PRO_5041724513" description="Immunoglobulin domain-containing protein" evidence="4">
    <location>
        <begin position="18"/>
        <end position="333"/>
    </location>
</feature>
<dbReference type="InterPro" id="IPR036179">
    <property type="entry name" value="Ig-like_dom_sf"/>
</dbReference>
<feature type="domain" description="Immunoglobulin" evidence="5">
    <location>
        <begin position="104"/>
        <end position="198"/>
    </location>
</feature>
<reference evidence="6" key="1">
    <citation type="submission" date="2023-07" db="EMBL/GenBank/DDBJ databases">
        <title>Chromosome-level Genome Assembly of Striped Snakehead (Channa striata).</title>
        <authorList>
            <person name="Liu H."/>
        </authorList>
    </citation>
    <scope>NUCLEOTIDE SEQUENCE</scope>
    <source>
        <strain evidence="6">Gz</strain>
        <tissue evidence="6">Muscle</tissue>
    </source>
</reference>
<comment type="caution">
    <text evidence="6">The sequence shown here is derived from an EMBL/GenBank/DDBJ whole genome shotgun (WGS) entry which is preliminary data.</text>
</comment>
<dbReference type="Gene3D" id="2.60.40.10">
    <property type="entry name" value="Immunoglobulins"/>
    <property type="match status" value="3"/>
</dbReference>
<sequence length="333" mass="36798">MKSVLFLILSLTAGSEASSEMKGCVDGWIDFTCGYSNTQITKYHVIDVVTPRETLRSSKTDEWETKGRVFLFHDTRNKNLRVIIKPLEQEDFGKHKYDDCNPTQSTQTVHTTTKTTMTCGDTGKRSGFFCKENGFICEDILSSTLKSNGTFSLTDTYSGFSVSISDVSSQDAGVYWCGVKPAGGNYRTALRRIKLQVHNVAVHKMSSAVGRTLTYWCSYSEDAPTNKFICAGEDPAVCQQLVNSSQTNVETGKFSMKDDRKQRNITVTVRDLTTDDTGTYWCGAETADENRGLRLFNKLLLTVVPSETWTTVSSAQLTTVSAGNDGEEPAADD</sequence>
<dbReference type="PANTHER" id="PTHR11860:SF87">
    <property type="entry name" value="CMRF35-LIKE MOLECULE 8"/>
    <property type="match status" value="1"/>
</dbReference>
<protein>
    <recommendedName>
        <fullName evidence="5">Immunoglobulin domain-containing protein</fullName>
    </recommendedName>
</protein>
<keyword evidence="4" id="KW-0732">Signal</keyword>
<feature type="domain" description="Immunoglobulin" evidence="5">
    <location>
        <begin position="202"/>
        <end position="304"/>
    </location>
</feature>
<dbReference type="Pfam" id="PF07686">
    <property type="entry name" value="V-set"/>
    <property type="match status" value="2"/>
</dbReference>
<evidence type="ECO:0000259" key="5">
    <source>
        <dbReference type="SMART" id="SM00409"/>
    </source>
</evidence>